<proteinExistence type="predicted"/>
<gene>
    <name evidence="1" type="ORF">A4U53_018955</name>
</gene>
<accession>A0ACD5ETE6</accession>
<dbReference type="EC" id="2.1.1.334" evidence="1"/>
<evidence type="ECO:0000313" key="2">
    <source>
        <dbReference type="Proteomes" id="UP000078465"/>
    </source>
</evidence>
<name>A0ACD5ETE6_9HYPH</name>
<dbReference type="EMBL" id="CP171853">
    <property type="protein sequence ID" value="XKM42414.1"/>
    <property type="molecule type" value="Genomic_DNA"/>
</dbReference>
<keyword evidence="1" id="KW-0489">Methyltransferase</keyword>
<reference evidence="1" key="1">
    <citation type="submission" date="2024-10" db="EMBL/GenBank/DDBJ databases">
        <title>Strain of Rhizobium-related bacteria isolated fromm roots of Vavilovia formosa.</title>
        <authorList>
            <person name="Kimeklis A."/>
            <person name="Afonin A."/>
        </authorList>
    </citation>
    <scope>NUCLEOTIDE SEQUENCE</scope>
    <source>
        <strain evidence="1">Vaf-46</strain>
    </source>
</reference>
<sequence>MARNTRPIRWNPRDRGDRMDGGINEANGNLRDSSGAAVRPPIAWALTVVVGLALDWLYALPFLPAAMPAGGLGGIVFLAGLALLIWAATTFRRAGTQVQLSRPTTTIVDEGPYRFTRNPIYIGMFLGLIGLAVAFDSLWLIILLAPFYLVIRYGVVAREEAYLERKFGDAYLAYKARIRRWL</sequence>
<keyword evidence="1" id="KW-0808">Transferase</keyword>
<protein>
    <submittedName>
        <fullName evidence="1">Methyltransferase family protein</fullName>
        <ecNumber evidence="1">2.1.1.100</ecNumber>
        <ecNumber evidence="1">2.1.1.334</ecNumber>
    </submittedName>
</protein>
<dbReference type="Proteomes" id="UP000078465">
    <property type="component" value="Chromosome"/>
</dbReference>
<dbReference type="EC" id="2.1.1.100" evidence="1"/>
<organism evidence="1 2">
    <name type="scientific">Rhizobium ruizarguesonis</name>
    <dbReference type="NCBI Taxonomy" id="2081791"/>
    <lineage>
        <taxon>Bacteria</taxon>
        <taxon>Pseudomonadati</taxon>
        <taxon>Pseudomonadota</taxon>
        <taxon>Alphaproteobacteria</taxon>
        <taxon>Hyphomicrobiales</taxon>
        <taxon>Rhizobiaceae</taxon>
        <taxon>Rhizobium/Agrobacterium group</taxon>
        <taxon>Rhizobium</taxon>
    </lineage>
</organism>
<evidence type="ECO:0000313" key="1">
    <source>
        <dbReference type="EMBL" id="XKM42414.1"/>
    </source>
</evidence>